<feature type="region of interest" description="Disordered" evidence="1">
    <location>
        <begin position="192"/>
        <end position="224"/>
    </location>
</feature>
<comment type="caution">
    <text evidence="2">The sequence shown here is derived from an EMBL/GenBank/DDBJ whole genome shotgun (WGS) entry which is preliminary data.</text>
</comment>
<protein>
    <submittedName>
        <fullName evidence="2">Uncharacterized protein</fullName>
    </submittedName>
</protein>
<feature type="non-terminal residue" evidence="2">
    <location>
        <position position="1"/>
    </location>
</feature>
<sequence>EIKKLHRQLQNSEQERELLRAENERLRSRINGTQENASRVAKGREDEPKVSRKSPAKKVSKRRARAEEEAERQMREVEEMEAIEHERMLRGRYGSDMLMGRNDLDLNRSSVMFPEIIREVDRLGWGELAACLTMLDGYPIAAEADGTVCPPSLQERPVSATPQSTLEGVELKKLHEMVESQAGKILELQSRLENGDSTKTGSGGESTAAVSSEGGAINEDNKRPHVKQYFHVSSKGYIADRPEHHTNLGFTLLRTSDAAFENRERHLTSLQRTTDRRVN</sequence>
<keyword evidence="3" id="KW-1185">Reference proteome</keyword>
<feature type="region of interest" description="Disordered" evidence="1">
    <location>
        <begin position="23"/>
        <end position="73"/>
    </location>
</feature>
<reference evidence="2 3" key="1">
    <citation type="journal article" date="2012" name="Genome Biol.">
        <title>Genome and low-iron response of an oceanic diatom adapted to chronic iron limitation.</title>
        <authorList>
            <person name="Lommer M."/>
            <person name="Specht M."/>
            <person name="Roy A.S."/>
            <person name="Kraemer L."/>
            <person name="Andreson R."/>
            <person name="Gutowska M.A."/>
            <person name="Wolf J."/>
            <person name="Bergner S.V."/>
            <person name="Schilhabel M.B."/>
            <person name="Klostermeier U.C."/>
            <person name="Beiko R.G."/>
            <person name="Rosenstiel P."/>
            <person name="Hippler M."/>
            <person name="Laroche J."/>
        </authorList>
    </citation>
    <scope>NUCLEOTIDE SEQUENCE [LARGE SCALE GENOMIC DNA]</scope>
    <source>
        <strain evidence="2 3">CCMP1005</strain>
    </source>
</reference>
<gene>
    <name evidence="2" type="ORF">THAOC_35286</name>
</gene>
<proteinExistence type="predicted"/>
<accession>K0RAJ0</accession>
<dbReference type="Proteomes" id="UP000266841">
    <property type="component" value="Unassembled WGS sequence"/>
</dbReference>
<evidence type="ECO:0000313" key="3">
    <source>
        <dbReference type="Proteomes" id="UP000266841"/>
    </source>
</evidence>
<dbReference type="EMBL" id="AGNL01048016">
    <property type="protein sequence ID" value="EJK46071.1"/>
    <property type="molecule type" value="Genomic_DNA"/>
</dbReference>
<dbReference type="AlphaFoldDB" id="K0RAJ0"/>
<evidence type="ECO:0000313" key="2">
    <source>
        <dbReference type="EMBL" id="EJK46071.1"/>
    </source>
</evidence>
<feature type="compositionally biased region" description="Basic residues" evidence="1">
    <location>
        <begin position="51"/>
        <end position="64"/>
    </location>
</feature>
<name>K0RAJ0_THAOC</name>
<organism evidence="2 3">
    <name type="scientific">Thalassiosira oceanica</name>
    <name type="common">Marine diatom</name>
    <dbReference type="NCBI Taxonomy" id="159749"/>
    <lineage>
        <taxon>Eukaryota</taxon>
        <taxon>Sar</taxon>
        <taxon>Stramenopiles</taxon>
        <taxon>Ochrophyta</taxon>
        <taxon>Bacillariophyta</taxon>
        <taxon>Coscinodiscophyceae</taxon>
        <taxon>Thalassiosirophycidae</taxon>
        <taxon>Thalassiosirales</taxon>
        <taxon>Thalassiosiraceae</taxon>
        <taxon>Thalassiosira</taxon>
    </lineage>
</organism>
<evidence type="ECO:0000256" key="1">
    <source>
        <dbReference type="SAM" id="MobiDB-lite"/>
    </source>
</evidence>